<dbReference type="GO" id="GO:0004674">
    <property type="term" value="F:protein serine/threonine kinase activity"/>
    <property type="evidence" value="ECO:0007669"/>
    <property type="project" value="UniProtKB-EC"/>
</dbReference>
<evidence type="ECO:0000259" key="8">
    <source>
        <dbReference type="PROSITE" id="PS51190"/>
    </source>
</evidence>
<keyword evidence="2" id="KW-0808">Transferase</keyword>
<dbReference type="InterPro" id="IPR036940">
    <property type="entry name" value="PI3/4_kinase_cat_sf"/>
</dbReference>
<dbReference type="Gene3D" id="1.10.1070.11">
    <property type="entry name" value="Phosphatidylinositol 3-/4-kinase, catalytic domain"/>
    <property type="match status" value="1"/>
</dbReference>
<feature type="compositionally biased region" description="Polar residues" evidence="6">
    <location>
        <begin position="1279"/>
        <end position="1288"/>
    </location>
</feature>
<evidence type="ECO:0000259" key="7">
    <source>
        <dbReference type="PROSITE" id="PS50290"/>
    </source>
</evidence>
<evidence type="ECO:0000313" key="10">
    <source>
        <dbReference type="Proteomes" id="UP001557470"/>
    </source>
</evidence>
<feature type="domain" description="PI3K/PI4K catalytic" evidence="7">
    <location>
        <begin position="1"/>
        <end position="184"/>
    </location>
</feature>
<comment type="caution">
    <text evidence="9">The sequence shown here is derived from an EMBL/GenBank/DDBJ whole genome shotgun (WGS) entry which is preliminary data.</text>
</comment>
<dbReference type="PROSITE" id="PS50290">
    <property type="entry name" value="PI3_4_KINASE_3"/>
    <property type="match status" value="1"/>
</dbReference>
<dbReference type="EC" id="2.7.11.1" evidence="1"/>
<dbReference type="Pfam" id="PF00454">
    <property type="entry name" value="PI3_PI4_kinase"/>
    <property type="match status" value="1"/>
</dbReference>
<evidence type="ECO:0000256" key="2">
    <source>
        <dbReference type="ARBA" id="ARBA00022679"/>
    </source>
</evidence>
<protein>
    <recommendedName>
        <fullName evidence="1">non-specific serine/threonine protein kinase</fullName>
        <ecNumber evidence="1">2.7.11.1</ecNumber>
    </recommendedName>
</protein>
<feature type="compositionally biased region" description="Polar residues" evidence="6">
    <location>
        <begin position="1304"/>
        <end position="1314"/>
    </location>
</feature>
<gene>
    <name evidence="9" type="ORF">UPYG_G00095520</name>
</gene>
<evidence type="ECO:0000256" key="3">
    <source>
        <dbReference type="ARBA" id="ARBA00022741"/>
    </source>
</evidence>
<dbReference type="Pfam" id="PF02260">
    <property type="entry name" value="FATC"/>
    <property type="match status" value="1"/>
</dbReference>
<name>A0ABD0X0W9_UMBPY</name>
<dbReference type="InterPro" id="IPR018936">
    <property type="entry name" value="PI3/4_kinase_CS"/>
</dbReference>
<keyword evidence="3" id="KW-0547">Nucleotide-binding</keyword>
<dbReference type="InterPro" id="IPR011009">
    <property type="entry name" value="Kinase-like_dom_sf"/>
</dbReference>
<accession>A0ABD0X0W9</accession>
<dbReference type="EMBL" id="JAGEUA010000003">
    <property type="protein sequence ID" value="KAL0992595.1"/>
    <property type="molecule type" value="Genomic_DNA"/>
</dbReference>
<dbReference type="PROSITE" id="PS51190">
    <property type="entry name" value="FATC"/>
    <property type="match status" value="1"/>
</dbReference>
<keyword evidence="4" id="KW-0418">Kinase</keyword>
<feature type="region of interest" description="Disordered" evidence="6">
    <location>
        <begin position="1279"/>
        <end position="1333"/>
    </location>
</feature>
<organism evidence="9 10">
    <name type="scientific">Umbra pygmaea</name>
    <name type="common">Eastern mudminnow</name>
    <dbReference type="NCBI Taxonomy" id="75934"/>
    <lineage>
        <taxon>Eukaryota</taxon>
        <taxon>Metazoa</taxon>
        <taxon>Chordata</taxon>
        <taxon>Craniata</taxon>
        <taxon>Vertebrata</taxon>
        <taxon>Euteleostomi</taxon>
        <taxon>Actinopterygii</taxon>
        <taxon>Neopterygii</taxon>
        <taxon>Teleostei</taxon>
        <taxon>Protacanthopterygii</taxon>
        <taxon>Esociformes</taxon>
        <taxon>Umbridae</taxon>
        <taxon>Umbra</taxon>
    </lineage>
</organism>
<dbReference type="PANTHER" id="PTHR11139">
    <property type="entry name" value="ATAXIA TELANGIECTASIA MUTATED ATM -RELATED"/>
    <property type="match status" value="1"/>
</dbReference>
<dbReference type="FunFam" id="1.10.1070.11:FF:000008">
    <property type="entry name" value="serine/threonine-protein kinase SMG1 isoform X2"/>
    <property type="match status" value="1"/>
</dbReference>
<evidence type="ECO:0000256" key="5">
    <source>
        <dbReference type="ARBA" id="ARBA00022840"/>
    </source>
</evidence>
<dbReference type="PANTHER" id="PTHR11139:SF71">
    <property type="entry name" value="SERINE_THREONINE-PROTEIN KINASE SMG1"/>
    <property type="match status" value="1"/>
</dbReference>
<sequence>MRDVLKELMEATPPNLLAKELWCSCTTPSEWWRVTQAYARSTAVMSMVGYIIGLGDRHLDNVLIDMTTGEVVHIDYNVCFEKGKSLRVPEKVPFRMTHNIEAALGVTGVEGIFRLSCEQVVQMMRRGRETLLTLLEAFVYDPLVDWTAGGEVGFAGAVYGGGGQQAENKQSKREMERDITRSLFSSRVAEIKVNWFKNRDEMLAVLPQLEAGVEEYLRLQQLLSQGEQLTAKLQEEQSFLEGAESHSDHLIRTLEQRYSEHTQLASRQRTVQELIQGKQADLDQWMSQYQAAFSSLEATQLASLLQDISCPIDLGPPSYVPATSFLQNAGQAHLISQCESLEAEVSTLLQQRRGALRSCLEQLHSYATVALLYPRAVLLCHRAHLWKQWLEELLCDMTVDHCQQIYRHYELQFAPQTPPALVQLLSSVELALQHQAAETNTRVLRQAERVKAEGASAHACEEQLQEIERCITVFLHENAEQGSLCLAAIIASALCTLTRRNLVMEGAASAAGEQLVELTSRDGAWFLEELCSMSGNVTSLVQLLGRCQLLPHDLDLPSPQETAQTVYLANAVYTCLQELNTNFRQIIFPEALRCMLKGEVTLEAMLSELDLLVEQCADGVSLQGLAEALHAHLRSAAMGLDHEADTHCLHVTRMLRAQYSELIQPRGCMDGSGQDTPKMSAGQMLLVAFDGMFAQLETAFGQLTEKLSSMEVPSAWRKVDVMREARAAQVHFFDSGPHRHVLDEIFFLNRLHTIREFFRLCGSFAQTLSGTCPSAAEEPPPSNGPVAMGKPLFRGATGVVVSEEQMTRPIKAFTAEFVRQMLMGLPSQTLGLALCSTLSALGLDLIAQVEAKDFGADGKVSLDELCKKTLEQGLATGRLSQLLLNRATVLASSYDAAWKKLDLLQRLESSLDAAKVSLQRTQLHIAMFQWQHEDVVGPRTQTICMSPPPRPVILSSMKKKLYKLSQDEAAIAAVQEKLGALEASIEQRLKWAGGANPALAPVLQDFELTIAERRTLVARENQRTSQVTFLCSTILNFEGLRTRTSEALSLDAALFDLLKRCQHTCSYAAQFNTSVSPIELQLLHRLGPALELPIGSSDWLACAQKLLEQELSTQGCVQEEREQQLDSATETLQVFVDSLKGILSSHNRQLADVKHLLRAMAKDEENALAEGEDVTYEASVRQFLSEYKAWQDNVQIVLFTVVQATGQPQGGGTSQEGVELLQEIPGTLKELHTQSQSVYNGLVSFASPLVTERGSDCSSPTSTAQTSFAAAVKCSGVKTQPDSMSQNARKPLPRNFGTPADTPPSAQMMTSKGLNPSPKRAVRDPKTGRAVQERNSYAVSVWKRVKAKLEGRDVDPNRRMSVTEQVDYVIKEATSIDNLSQLYEGWTAWV</sequence>
<reference evidence="9 10" key="1">
    <citation type="submission" date="2024-06" db="EMBL/GenBank/DDBJ databases">
        <authorList>
            <person name="Pan Q."/>
            <person name="Wen M."/>
            <person name="Jouanno E."/>
            <person name="Zahm M."/>
            <person name="Klopp C."/>
            <person name="Cabau C."/>
            <person name="Louis A."/>
            <person name="Berthelot C."/>
            <person name="Parey E."/>
            <person name="Roest Crollius H."/>
            <person name="Montfort J."/>
            <person name="Robinson-Rechavi M."/>
            <person name="Bouchez O."/>
            <person name="Lampietro C."/>
            <person name="Lopez Roques C."/>
            <person name="Donnadieu C."/>
            <person name="Postlethwait J."/>
            <person name="Bobe J."/>
            <person name="Verreycken H."/>
            <person name="Guiguen Y."/>
        </authorList>
    </citation>
    <scope>NUCLEOTIDE SEQUENCE [LARGE SCALE GENOMIC DNA]</scope>
    <source>
        <strain evidence="9">Up_M1</strain>
        <tissue evidence="9">Testis</tissue>
    </source>
</reference>
<evidence type="ECO:0000313" key="9">
    <source>
        <dbReference type="EMBL" id="KAL0992595.1"/>
    </source>
</evidence>
<feature type="domain" description="FATC" evidence="8">
    <location>
        <begin position="1358"/>
        <end position="1390"/>
    </location>
</feature>
<evidence type="ECO:0000256" key="4">
    <source>
        <dbReference type="ARBA" id="ARBA00022777"/>
    </source>
</evidence>
<keyword evidence="5" id="KW-0067">ATP-binding</keyword>
<dbReference type="InterPro" id="IPR000403">
    <property type="entry name" value="PI3/4_kinase_cat_dom"/>
</dbReference>
<keyword evidence="10" id="KW-1185">Reference proteome</keyword>
<dbReference type="InterPro" id="IPR050517">
    <property type="entry name" value="DDR_Repair_Kinase"/>
</dbReference>
<evidence type="ECO:0000256" key="1">
    <source>
        <dbReference type="ARBA" id="ARBA00012513"/>
    </source>
</evidence>
<dbReference type="PROSITE" id="PS00916">
    <property type="entry name" value="PI3_4_KINASE_2"/>
    <property type="match status" value="1"/>
</dbReference>
<dbReference type="Proteomes" id="UP001557470">
    <property type="component" value="Unassembled WGS sequence"/>
</dbReference>
<dbReference type="SUPFAM" id="SSF56112">
    <property type="entry name" value="Protein kinase-like (PK-like)"/>
    <property type="match status" value="1"/>
</dbReference>
<evidence type="ECO:0000256" key="6">
    <source>
        <dbReference type="SAM" id="MobiDB-lite"/>
    </source>
</evidence>
<dbReference type="GO" id="GO:0005524">
    <property type="term" value="F:ATP binding"/>
    <property type="evidence" value="ECO:0007669"/>
    <property type="project" value="UniProtKB-KW"/>
</dbReference>
<dbReference type="SMART" id="SM00146">
    <property type="entry name" value="PI3Kc"/>
    <property type="match status" value="1"/>
</dbReference>
<proteinExistence type="predicted"/>
<dbReference type="SMART" id="SM01343">
    <property type="entry name" value="FATC"/>
    <property type="match status" value="1"/>
</dbReference>
<dbReference type="InterPro" id="IPR003152">
    <property type="entry name" value="FATC_dom"/>
</dbReference>